<dbReference type="AlphaFoldDB" id="A0A5C4XPM7"/>
<evidence type="ECO:0000313" key="3">
    <source>
        <dbReference type="Proteomes" id="UP000311605"/>
    </source>
</evidence>
<keyword evidence="2" id="KW-0808">Transferase</keyword>
<comment type="caution">
    <text evidence="2">The sequence shown here is derived from an EMBL/GenBank/DDBJ whole genome shotgun (WGS) entry which is preliminary data.</text>
</comment>
<accession>A0A5C4XPM7</accession>
<dbReference type="InterPro" id="IPR000182">
    <property type="entry name" value="GNAT_dom"/>
</dbReference>
<protein>
    <submittedName>
        <fullName evidence="2">GNAT family N-acetyltransferase</fullName>
    </submittedName>
</protein>
<organism evidence="2 3">
    <name type="scientific">Aliirhizobium smilacinae</name>
    <dbReference type="NCBI Taxonomy" id="1395944"/>
    <lineage>
        <taxon>Bacteria</taxon>
        <taxon>Pseudomonadati</taxon>
        <taxon>Pseudomonadota</taxon>
        <taxon>Alphaproteobacteria</taxon>
        <taxon>Hyphomicrobiales</taxon>
        <taxon>Rhizobiaceae</taxon>
        <taxon>Aliirhizobium</taxon>
    </lineage>
</organism>
<dbReference type="PROSITE" id="PS51186">
    <property type="entry name" value="GNAT"/>
    <property type="match status" value="1"/>
</dbReference>
<sequence>MTLTDESYSIESQTPDVETYLRLRTISGLTPFAREAAETGLKGTLYSVIVRHCGVAVGMGRLVGDGGCFFQVTDIAVDPVHQGRGLGKAIMSSIMSYVERTLPATAYVSLIADVPANKLYEQFGFKPTAPKSVGMSFLVKR</sequence>
<gene>
    <name evidence="2" type="ORF">FHP24_02900</name>
</gene>
<name>A0A5C4XPM7_9HYPH</name>
<evidence type="ECO:0000259" key="1">
    <source>
        <dbReference type="PROSITE" id="PS51186"/>
    </source>
</evidence>
<dbReference type="PANTHER" id="PTHR43233">
    <property type="entry name" value="FAMILY N-ACETYLTRANSFERASE, PUTATIVE (AFU_ORTHOLOGUE AFUA_6G03350)-RELATED"/>
    <property type="match status" value="1"/>
</dbReference>
<evidence type="ECO:0000313" key="2">
    <source>
        <dbReference type="EMBL" id="TNM65248.1"/>
    </source>
</evidence>
<dbReference type="PANTHER" id="PTHR43233:SF1">
    <property type="entry name" value="FAMILY N-ACETYLTRANSFERASE, PUTATIVE (AFU_ORTHOLOGUE AFUA_6G03350)-RELATED"/>
    <property type="match status" value="1"/>
</dbReference>
<dbReference type="InterPro" id="IPR053144">
    <property type="entry name" value="Acetyltransferase_Butenolide"/>
</dbReference>
<dbReference type="Proteomes" id="UP000311605">
    <property type="component" value="Unassembled WGS sequence"/>
</dbReference>
<dbReference type="SUPFAM" id="SSF55729">
    <property type="entry name" value="Acyl-CoA N-acyltransferases (Nat)"/>
    <property type="match status" value="1"/>
</dbReference>
<reference evidence="2 3" key="1">
    <citation type="submission" date="2019-06" db="EMBL/GenBank/DDBJ databases">
        <title>The draft genome of Rhizobium smilacinae PTYR-5.</title>
        <authorList>
            <person name="Liu L."/>
            <person name="Li L."/>
            <person name="Zhang X."/>
        </authorList>
    </citation>
    <scope>NUCLEOTIDE SEQUENCE [LARGE SCALE GENOMIC DNA]</scope>
    <source>
        <strain evidence="2 3">PTYR-5</strain>
    </source>
</reference>
<dbReference type="Gene3D" id="3.40.630.30">
    <property type="match status" value="1"/>
</dbReference>
<dbReference type="Pfam" id="PF13508">
    <property type="entry name" value="Acetyltransf_7"/>
    <property type="match status" value="1"/>
</dbReference>
<proteinExistence type="predicted"/>
<dbReference type="GO" id="GO:0016747">
    <property type="term" value="F:acyltransferase activity, transferring groups other than amino-acyl groups"/>
    <property type="evidence" value="ECO:0007669"/>
    <property type="project" value="InterPro"/>
</dbReference>
<dbReference type="OrthoDB" id="9797456at2"/>
<dbReference type="RefSeq" id="WP_139672591.1">
    <property type="nucleotide sequence ID" value="NZ_VDMN01000001.1"/>
</dbReference>
<dbReference type="EMBL" id="VDMN01000001">
    <property type="protein sequence ID" value="TNM65248.1"/>
    <property type="molecule type" value="Genomic_DNA"/>
</dbReference>
<dbReference type="CDD" id="cd04301">
    <property type="entry name" value="NAT_SF"/>
    <property type="match status" value="1"/>
</dbReference>
<feature type="domain" description="N-acetyltransferase" evidence="1">
    <location>
        <begin position="8"/>
        <end position="141"/>
    </location>
</feature>
<keyword evidence="3" id="KW-1185">Reference proteome</keyword>
<dbReference type="InterPro" id="IPR016181">
    <property type="entry name" value="Acyl_CoA_acyltransferase"/>
</dbReference>